<feature type="transmembrane region" description="Helical" evidence="1">
    <location>
        <begin position="50"/>
        <end position="74"/>
    </location>
</feature>
<proteinExistence type="predicted"/>
<keyword evidence="4" id="KW-1185">Reference proteome</keyword>
<dbReference type="AlphaFoldDB" id="A0A8J3WS26"/>
<name>A0A8J3WS26_9ACTN</name>
<reference evidence="3" key="1">
    <citation type="submission" date="2021-01" db="EMBL/GenBank/DDBJ databases">
        <title>Whole genome shotgun sequence of Planobispora takensis NBRC 109077.</title>
        <authorList>
            <person name="Komaki H."/>
            <person name="Tamura T."/>
        </authorList>
    </citation>
    <scope>NUCLEOTIDE SEQUENCE</scope>
    <source>
        <strain evidence="3">NBRC 109077</strain>
    </source>
</reference>
<keyword evidence="1" id="KW-0812">Transmembrane</keyword>
<accession>A0A8J3WS26</accession>
<keyword evidence="1" id="KW-0472">Membrane</keyword>
<gene>
    <name evidence="3" type="ORF">Pta02_22420</name>
</gene>
<dbReference type="RefSeq" id="WP_203874643.1">
    <property type="nucleotide sequence ID" value="NZ_BOOK01000014.1"/>
</dbReference>
<feature type="signal peptide" evidence="2">
    <location>
        <begin position="1"/>
        <end position="20"/>
    </location>
</feature>
<feature type="transmembrane region" description="Helical" evidence="1">
    <location>
        <begin position="151"/>
        <end position="170"/>
    </location>
</feature>
<feature type="transmembrane region" description="Helical" evidence="1">
    <location>
        <begin position="81"/>
        <end position="107"/>
    </location>
</feature>
<feature type="transmembrane region" description="Helical" evidence="1">
    <location>
        <begin position="176"/>
        <end position="196"/>
    </location>
</feature>
<evidence type="ECO:0000313" key="4">
    <source>
        <dbReference type="Proteomes" id="UP000634476"/>
    </source>
</evidence>
<evidence type="ECO:0008006" key="5">
    <source>
        <dbReference type="Google" id="ProtNLM"/>
    </source>
</evidence>
<feature type="chain" id="PRO_5035234830" description="DUF4386 family protein" evidence="2">
    <location>
        <begin position="21"/>
        <end position="221"/>
    </location>
</feature>
<protein>
    <recommendedName>
        <fullName evidence="5">DUF4386 family protein</fullName>
    </recommendedName>
</protein>
<keyword evidence="2" id="KW-0732">Signal</keyword>
<evidence type="ECO:0000256" key="2">
    <source>
        <dbReference type="SAM" id="SignalP"/>
    </source>
</evidence>
<sequence>MMPMRKVAVLLVLGAVAANAAFAGLAAVFDYPDVLARPAAEVMDAFHRDQAIVSALFLLLALGAGLLAPIAAGLAPRAGRLSLVVGTAAAVVQVAGLLRWPLIVPFVRDPETFETLGTVLGTVVGETAGYLLTAAWTVMVVRALGGRVLKVWGLAAAALVASGVLVPFGVPGTDLANFAGYVVWSLWLVGLAAVLWGSRASVTVASQGKAVRAGEGKAGVS</sequence>
<dbReference type="Proteomes" id="UP000634476">
    <property type="component" value="Unassembled WGS sequence"/>
</dbReference>
<comment type="caution">
    <text evidence="3">The sequence shown here is derived from an EMBL/GenBank/DDBJ whole genome shotgun (WGS) entry which is preliminary data.</text>
</comment>
<evidence type="ECO:0000313" key="3">
    <source>
        <dbReference type="EMBL" id="GII00234.1"/>
    </source>
</evidence>
<organism evidence="3 4">
    <name type="scientific">Planobispora takensis</name>
    <dbReference type="NCBI Taxonomy" id="1367882"/>
    <lineage>
        <taxon>Bacteria</taxon>
        <taxon>Bacillati</taxon>
        <taxon>Actinomycetota</taxon>
        <taxon>Actinomycetes</taxon>
        <taxon>Streptosporangiales</taxon>
        <taxon>Streptosporangiaceae</taxon>
        <taxon>Planobispora</taxon>
    </lineage>
</organism>
<dbReference type="EMBL" id="BOOK01000014">
    <property type="protein sequence ID" value="GII00234.1"/>
    <property type="molecule type" value="Genomic_DNA"/>
</dbReference>
<keyword evidence="1" id="KW-1133">Transmembrane helix</keyword>
<evidence type="ECO:0000256" key="1">
    <source>
        <dbReference type="SAM" id="Phobius"/>
    </source>
</evidence>